<reference evidence="1" key="2">
    <citation type="submission" date="2025-08" db="UniProtKB">
        <authorList>
            <consortium name="Ensembl"/>
        </authorList>
    </citation>
    <scope>IDENTIFICATION</scope>
</reference>
<accession>A0A4X2KSA3</accession>
<organism evidence="1 2">
    <name type="scientific">Vombatus ursinus</name>
    <name type="common">Common wombat</name>
    <dbReference type="NCBI Taxonomy" id="29139"/>
    <lineage>
        <taxon>Eukaryota</taxon>
        <taxon>Metazoa</taxon>
        <taxon>Chordata</taxon>
        <taxon>Craniata</taxon>
        <taxon>Vertebrata</taxon>
        <taxon>Euteleostomi</taxon>
        <taxon>Mammalia</taxon>
        <taxon>Metatheria</taxon>
        <taxon>Diprotodontia</taxon>
        <taxon>Vombatidae</taxon>
        <taxon>Vombatus</taxon>
    </lineage>
</organism>
<reference evidence="2" key="1">
    <citation type="submission" date="2018-12" db="EMBL/GenBank/DDBJ databases">
        <authorList>
            <person name="Yazar S."/>
        </authorList>
    </citation>
    <scope>NUCLEOTIDE SEQUENCE [LARGE SCALE GENOMIC DNA]</scope>
</reference>
<dbReference type="STRING" id="29139.ENSVURP00010012851"/>
<dbReference type="Proteomes" id="UP000314987">
    <property type="component" value="Unassembled WGS sequence"/>
</dbReference>
<dbReference type="GeneTree" id="ENSGT00940000170470"/>
<evidence type="ECO:0000313" key="2">
    <source>
        <dbReference type="Proteomes" id="UP000314987"/>
    </source>
</evidence>
<dbReference type="OMA" id="CCYVHGR"/>
<dbReference type="Ensembl" id="ENSVURT00010014622.1">
    <property type="protein sequence ID" value="ENSVURP00010012851.1"/>
    <property type="gene ID" value="ENSVURG00010009898.1"/>
</dbReference>
<evidence type="ECO:0000313" key="1">
    <source>
        <dbReference type="Ensembl" id="ENSVURP00010012851.1"/>
    </source>
</evidence>
<name>A0A4X2KSA3_VOMUR</name>
<proteinExistence type="predicted"/>
<reference evidence="1" key="3">
    <citation type="submission" date="2025-09" db="UniProtKB">
        <authorList>
            <consortium name="Ensembl"/>
        </authorList>
    </citation>
    <scope>IDENTIFICATION</scope>
</reference>
<protein>
    <submittedName>
        <fullName evidence="1">Uncharacterized protein</fullName>
    </submittedName>
</protein>
<keyword evidence="2" id="KW-1185">Reference proteome</keyword>
<dbReference type="AlphaFoldDB" id="A0A4X2KSA3"/>
<sequence length="86" mass="9882">MKGDQKSVFAQEKQDFVQHFSQIVNILTEDGMRHLEMGDAITRCKEMALYSFFCCCYVHGRHRCGERTRQCQEHSSGDGEIFSNSG</sequence>